<proteinExistence type="predicted"/>
<dbReference type="AlphaFoldDB" id="A0A7C4D7R0"/>
<reference evidence="1" key="1">
    <citation type="journal article" date="2020" name="mSystems">
        <title>Genome- and Community-Level Interaction Insights into Carbon Utilization and Element Cycling Functions of Hydrothermarchaeota in Hydrothermal Sediment.</title>
        <authorList>
            <person name="Zhou Z."/>
            <person name="Liu Y."/>
            <person name="Xu W."/>
            <person name="Pan J."/>
            <person name="Luo Z.H."/>
            <person name="Li M."/>
        </authorList>
    </citation>
    <scope>NUCLEOTIDE SEQUENCE [LARGE SCALE GENOMIC DNA]</scope>
    <source>
        <strain evidence="1">SpSt-642</strain>
    </source>
</reference>
<sequence length="63" mass="7277">MLLKCPKCGFRFDITYSRAFSCGGCPYVTFGNCNYVKCPKCGFEDYVEKFRVGKETLRLENIE</sequence>
<gene>
    <name evidence="1" type="ORF">ENU14_05800</name>
</gene>
<dbReference type="EMBL" id="DTBJ01000051">
    <property type="protein sequence ID" value="HGM59075.1"/>
    <property type="molecule type" value="Genomic_DNA"/>
</dbReference>
<name>A0A7C4D7R0_STAMA</name>
<comment type="caution">
    <text evidence="1">The sequence shown here is derived from an EMBL/GenBank/DDBJ whole genome shotgun (WGS) entry which is preliminary data.</text>
</comment>
<protein>
    <submittedName>
        <fullName evidence="1">Uncharacterized protein</fullName>
    </submittedName>
</protein>
<evidence type="ECO:0000313" key="1">
    <source>
        <dbReference type="EMBL" id="HGM59075.1"/>
    </source>
</evidence>
<organism evidence="1">
    <name type="scientific">Staphylothermus marinus</name>
    <dbReference type="NCBI Taxonomy" id="2280"/>
    <lineage>
        <taxon>Archaea</taxon>
        <taxon>Thermoproteota</taxon>
        <taxon>Thermoprotei</taxon>
        <taxon>Desulfurococcales</taxon>
        <taxon>Desulfurococcaceae</taxon>
        <taxon>Staphylothermus</taxon>
    </lineage>
</organism>
<accession>A0A7C4D7R0</accession>